<evidence type="ECO:0000313" key="2">
    <source>
        <dbReference type="Proteomes" id="UP000177797"/>
    </source>
</evidence>
<evidence type="ECO:0000313" key="1">
    <source>
        <dbReference type="EMBL" id="OHA35137.1"/>
    </source>
</evidence>
<comment type="caution">
    <text evidence="1">The sequence shown here is derived from an EMBL/GenBank/DDBJ whole genome shotgun (WGS) entry which is preliminary data.</text>
</comment>
<dbReference type="InterPro" id="IPR023214">
    <property type="entry name" value="HAD_sf"/>
</dbReference>
<organism evidence="1 2">
    <name type="scientific">Candidatus Taylorbacteria bacterium RIFCSPLOWO2_01_FULL_48_100</name>
    <dbReference type="NCBI Taxonomy" id="1802322"/>
    <lineage>
        <taxon>Bacteria</taxon>
        <taxon>Candidatus Tayloriibacteriota</taxon>
    </lineage>
</organism>
<gene>
    <name evidence="1" type="ORF">A2938_01850</name>
</gene>
<dbReference type="PANTHER" id="PTHR43611:SF3">
    <property type="entry name" value="FLAVIN MONONUCLEOTIDE HYDROLASE 1, CHLOROPLATIC"/>
    <property type="match status" value="1"/>
</dbReference>
<dbReference type="AlphaFoldDB" id="A0A1G2NGC0"/>
<dbReference type="EMBL" id="MHSA01000001">
    <property type="protein sequence ID" value="OHA35137.1"/>
    <property type="molecule type" value="Genomic_DNA"/>
</dbReference>
<name>A0A1G2NGC0_9BACT</name>
<reference evidence="1 2" key="1">
    <citation type="journal article" date="2016" name="Nat. Commun.">
        <title>Thousands of microbial genomes shed light on interconnected biogeochemical processes in an aquifer system.</title>
        <authorList>
            <person name="Anantharaman K."/>
            <person name="Brown C.T."/>
            <person name="Hug L.A."/>
            <person name="Sharon I."/>
            <person name="Castelle C.J."/>
            <person name="Probst A.J."/>
            <person name="Thomas B.C."/>
            <person name="Singh A."/>
            <person name="Wilkins M.J."/>
            <person name="Karaoz U."/>
            <person name="Brodie E.L."/>
            <person name="Williams K.H."/>
            <person name="Hubbard S.S."/>
            <person name="Banfield J.F."/>
        </authorList>
    </citation>
    <scope>NUCLEOTIDE SEQUENCE [LARGE SCALE GENOMIC DNA]</scope>
</reference>
<dbReference type="InterPro" id="IPR036412">
    <property type="entry name" value="HAD-like_sf"/>
</dbReference>
<proteinExistence type="predicted"/>
<dbReference type="Proteomes" id="UP000177797">
    <property type="component" value="Unassembled WGS sequence"/>
</dbReference>
<dbReference type="Gene3D" id="3.40.50.1000">
    <property type="entry name" value="HAD superfamily/HAD-like"/>
    <property type="match status" value="1"/>
</dbReference>
<dbReference type="SUPFAM" id="SSF56784">
    <property type="entry name" value="HAD-like"/>
    <property type="match status" value="1"/>
</dbReference>
<evidence type="ECO:0008006" key="3">
    <source>
        <dbReference type="Google" id="ProtNLM"/>
    </source>
</evidence>
<dbReference type="PANTHER" id="PTHR43611">
    <property type="entry name" value="ALPHA-D-GLUCOSE 1-PHOSPHATE PHOSPHATASE"/>
    <property type="match status" value="1"/>
</dbReference>
<protein>
    <recommendedName>
        <fullName evidence="3">FCP1 homology domain-containing protein</fullName>
    </recommendedName>
</protein>
<accession>A0A1G2NGC0</accession>
<sequence length="199" mass="23288">MQTKALIFDADGMVVHGTRFSIRLEKEFGISTEITAPFFRNEFQLCLIGKIDLKVALVPYLRQWNWKGSVDEFLRVWFADEHTQIDTRFVSIIGRIREKGTQVHLATNNEKYRIHYLVETRGLGKWFDGIFSSADIGAKKTDIGFWNHIFVHYCRFSKKSVTVWDDDEENLKVAEAFGLCTEHYKNFDGFVQKTKMFLE</sequence>